<accession>A0A2R8B3R2</accession>
<dbReference type="AlphaFoldDB" id="A0A2R8B3R2"/>
<organism evidence="2 3">
    <name type="scientific">Albidovulum aquaemixtae</name>
    <dbReference type="NCBI Taxonomy" id="1542388"/>
    <lineage>
        <taxon>Bacteria</taxon>
        <taxon>Pseudomonadati</taxon>
        <taxon>Pseudomonadota</taxon>
        <taxon>Alphaproteobacteria</taxon>
        <taxon>Rhodobacterales</taxon>
        <taxon>Paracoccaceae</taxon>
        <taxon>Albidovulum</taxon>
    </lineage>
</organism>
<protein>
    <submittedName>
        <fullName evidence="2">Spermidine-binding periplasmic protein SpuE</fullName>
    </submittedName>
</protein>
<dbReference type="InterPro" id="IPR006311">
    <property type="entry name" value="TAT_signal"/>
</dbReference>
<evidence type="ECO:0000313" key="3">
    <source>
        <dbReference type="Proteomes" id="UP000244924"/>
    </source>
</evidence>
<dbReference type="InterPro" id="IPR006059">
    <property type="entry name" value="SBP"/>
</dbReference>
<evidence type="ECO:0000313" key="2">
    <source>
        <dbReference type="EMBL" id="SPH17256.1"/>
    </source>
</evidence>
<proteinExistence type="predicted"/>
<dbReference type="Pfam" id="PF13416">
    <property type="entry name" value="SBP_bac_8"/>
    <property type="match status" value="1"/>
</dbReference>
<keyword evidence="3" id="KW-1185">Reference proteome</keyword>
<name>A0A2R8B3R2_9RHOB</name>
<reference evidence="2 3" key="1">
    <citation type="submission" date="2018-03" db="EMBL/GenBank/DDBJ databases">
        <authorList>
            <person name="Keele B.F."/>
        </authorList>
    </citation>
    <scope>NUCLEOTIDE SEQUENCE [LARGE SCALE GENOMIC DNA]</scope>
    <source>
        <strain evidence="2 3">CECT 8626</strain>
    </source>
</reference>
<dbReference type="SUPFAM" id="SSF53850">
    <property type="entry name" value="Periplasmic binding protein-like II"/>
    <property type="match status" value="1"/>
</dbReference>
<dbReference type="Proteomes" id="UP000244924">
    <property type="component" value="Unassembled WGS sequence"/>
</dbReference>
<dbReference type="PANTHER" id="PTHR30222:SF17">
    <property type="entry name" value="SPERMIDINE_PUTRESCINE-BINDING PERIPLASMIC PROTEIN"/>
    <property type="match status" value="1"/>
</dbReference>
<dbReference type="OrthoDB" id="9769319at2"/>
<gene>
    <name evidence="2" type="primary">spuE_1</name>
    <name evidence="2" type="ORF">DEA8626_00772</name>
</gene>
<dbReference type="Gene3D" id="3.40.190.10">
    <property type="entry name" value="Periplasmic binding protein-like II"/>
    <property type="match status" value="2"/>
</dbReference>
<keyword evidence="1" id="KW-0732">Signal</keyword>
<dbReference type="PANTHER" id="PTHR30222">
    <property type="entry name" value="SPERMIDINE/PUTRESCINE-BINDING PERIPLASMIC PROTEIN"/>
    <property type="match status" value="1"/>
</dbReference>
<sequence>MQRVKFIDRMAQGRLSRRQILQSAGAFGVGIMVLPRRVHAAGEPLTCLEWGGYDVAEYIEPYVKKHGGLPDFSIFSGEEEALAKVRAGFAADVMHPCNYSVSRFVNAGLVNEIDTSRLSNWADVFPSLKTAEGVLLDGKVVMAPADWGNSSIAYRSDLVDPAFAADPTWAIFYDEAYAGKVSMLDNELVIQIGAMVGGMGYDAAYALTGDALAAAAKDWGAKGVNVSRFLWTDASEVQQAMASGEIVAAYAWNDLVKNLKAEGIPVEYAVPKEGMFTWFCGLTLLNSGKADSELAYDFIDAWLSPETGKYLIEASGYGHANRKSFEIADPAEVAAMGITDPEALMSSAILFRTPTDEVQVEQTRVWGDTKALKM</sequence>
<evidence type="ECO:0000256" key="1">
    <source>
        <dbReference type="ARBA" id="ARBA00022729"/>
    </source>
</evidence>
<dbReference type="PROSITE" id="PS51318">
    <property type="entry name" value="TAT"/>
    <property type="match status" value="1"/>
</dbReference>
<dbReference type="EMBL" id="OMOQ01000001">
    <property type="protein sequence ID" value="SPH17256.1"/>
    <property type="molecule type" value="Genomic_DNA"/>
</dbReference>